<dbReference type="EMBL" id="VJSY01000016">
    <property type="protein sequence ID" value="MDR8754054.1"/>
    <property type="molecule type" value="Genomic_DNA"/>
</dbReference>
<reference evidence="2 3" key="1">
    <citation type="submission" date="2019-06" db="EMBL/GenBank/DDBJ databases">
        <title>Evolution of Burkholderia multivorans in the lungs of Cystic Fibrosis patients.</title>
        <authorList>
            <person name="Moreira L.M."/>
        </authorList>
    </citation>
    <scope>NUCLEOTIDE SEQUENCE [LARGE SCALE GENOMIC DNA]</scope>
    <source>
        <strain evidence="2 3">VC13239</strain>
    </source>
</reference>
<dbReference type="Proteomes" id="UP001248067">
    <property type="component" value="Unassembled WGS sequence"/>
</dbReference>
<dbReference type="Gene3D" id="1.25.40.10">
    <property type="entry name" value="Tetratricopeptide repeat domain"/>
    <property type="match status" value="1"/>
</dbReference>
<keyword evidence="3" id="KW-1185">Reference proteome</keyword>
<dbReference type="SUPFAM" id="SSF53448">
    <property type="entry name" value="Nucleotide-diphospho-sugar transferases"/>
    <property type="match status" value="1"/>
</dbReference>
<dbReference type="Gene3D" id="3.40.50.2000">
    <property type="entry name" value="Glycogen Phosphorylase B"/>
    <property type="match status" value="1"/>
</dbReference>
<dbReference type="GO" id="GO:0016757">
    <property type="term" value="F:glycosyltransferase activity"/>
    <property type="evidence" value="ECO:0007669"/>
    <property type="project" value="UniProtKB-KW"/>
</dbReference>
<dbReference type="InterPro" id="IPR029044">
    <property type="entry name" value="Nucleotide-diphossugar_trans"/>
</dbReference>
<gene>
    <name evidence="2" type="primary">epsJ</name>
    <name evidence="2" type="ORF">FEQ00_02477</name>
</gene>
<organism evidence="2 3">
    <name type="scientific">Burkholderia pseudomultivorans</name>
    <dbReference type="NCBI Taxonomy" id="1207504"/>
    <lineage>
        <taxon>Bacteria</taxon>
        <taxon>Pseudomonadati</taxon>
        <taxon>Pseudomonadota</taxon>
        <taxon>Betaproteobacteria</taxon>
        <taxon>Burkholderiales</taxon>
        <taxon>Burkholderiaceae</taxon>
        <taxon>Burkholderia</taxon>
        <taxon>Burkholderia cepacia complex</taxon>
    </lineage>
</organism>
<dbReference type="Pfam" id="PF00535">
    <property type="entry name" value="Glycos_transf_2"/>
    <property type="match status" value="1"/>
</dbReference>
<dbReference type="PANTHER" id="PTHR22916:SF3">
    <property type="entry name" value="UDP-GLCNAC:BETAGAL BETA-1,3-N-ACETYLGLUCOSAMINYLTRANSFERASE-LIKE PROTEIN 1"/>
    <property type="match status" value="1"/>
</dbReference>
<evidence type="ECO:0000259" key="1">
    <source>
        <dbReference type="Pfam" id="PF00535"/>
    </source>
</evidence>
<dbReference type="SUPFAM" id="SSF53756">
    <property type="entry name" value="UDP-Glycosyltransferase/glycogen phosphorylase"/>
    <property type="match status" value="1"/>
</dbReference>
<protein>
    <submittedName>
        <fullName evidence="2">Glycosyltransferase EpsJ</fullName>
        <ecNumber evidence="2">2.4.-.-</ecNumber>
    </submittedName>
</protein>
<accession>A0ABU2E336</accession>
<dbReference type="EC" id="2.4.-.-" evidence="2"/>
<feature type="domain" description="Glycosyltransferase 2-like" evidence="1">
    <location>
        <begin position="511"/>
        <end position="671"/>
    </location>
</feature>
<sequence>MSQDPAVGASVERETQLQAAFARHRQAPHDLAIVGEVCDLLAALRRDDECLPWADRALAIDPDHPRFLAIRAFALNLLGRHAEAAATWTRAASISGNTARDRLRIGYSLMMAGDVERATALLGEARRMLASGDPQGFASATHLLGEAMLKAEDPRGFAHWPMRTAAADAGSYRPARVPAWNGQTDLRGRRVLITHQLGFGDNFLLYACVADWHAAGAQLMITCDPQIHALLQASLPDCEVVAAERPLTPDTALPDAVQARVDAFGPQLWATLLHLPLLRAAHAPAAFRFAPYLQAPHAKRQRAGAWAKQLRDRHPGKKLIGLFWDCHQRHHHALGSAMRCWAVRRSLPLATLERITTDPAVRERVQFVSLHHPLLEAETGMPGGDVERFAPGIDRFDDTAACIETLDAVLAVDSAVANLAAMMGKPTCVPVNTSGDWRWGARGRATPWIEAATVLRQTHEGDWDALVPDMLAWCLSGAPGGARESARRLSTSSLPATIRSGGMADRKPRISVVIPAFDAGAFLDEAIESLLAQTGDAFEVIVVDDGSTDDTARVLARHASHDAVRTIALSRNAGEAVATNLGIQAARGEYIARLDADDVALPERFHYQTDVLDCNPWVTVCGGQATVFDHASKAELGRSAVMLSDADIKTALLDGGGHFITSTTMWRRDWFVERNIWWRPDLASSRDHRFWIDAMLAGAAFANLDRDLVRYRRHGHNISLNADAMRDATRLNREVVLRAFYPALTGDERRVLLPVLEAQHFGVDHLVDRDALSAAVAVLDRMAGCIEPQLGENRRMLADFVRGWKAIALSRLHALSGAPPQG</sequence>
<comment type="caution">
    <text evidence="2">The sequence shown here is derived from an EMBL/GenBank/DDBJ whole genome shotgun (WGS) entry which is preliminary data.</text>
</comment>
<dbReference type="InterPro" id="IPR011990">
    <property type="entry name" value="TPR-like_helical_dom_sf"/>
</dbReference>
<name>A0ABU2E336_9BURK</name>
<proteinExistence type="predicted"/>
<dbReference type="Gene3D" id="3.90.550.10">
    <property type="entry name" value="Spore Coat Polysaccharide Biosynthesis Protein SpsA, Chain A"/>
    <property type="match status" value="1"/>
</dbReference>
<dbReference type="CDD" id="cd00761">
    <property type="entry name" value="Glyco_tranf_GTA_type"/>
    <property type="match status" value="1"/>
</dbReference>
<evidence type="ECO:0000313" key="2">
    <source>
        <dbReference type="EMBL" id="MDR8754054.1"/>
    </source>
</evidence>
<keyword evidence="2" id="KW-0808">Transferase</keyword>
<evidence type="ECO:0000313" key="3">
    <source>
        <dbReference type="Proteomes" id="UP001248067"/>
    </source>
</evidence>
<dbReference type="SUPFAM" id="SSF48452">
    <property type="entry name" value="TPR-like"/>
    <property type="match status" value="1"/>
</dbReference>
<keyword evidence="2" id="KW-0328">Glycosyltransferase</keyword>
<dbReference type="InterPro" id="IPR001173">
    <property type="entry name" value="Glyco_trans_2-like"/>
</dbReference>
<dbReference type="PANTHER" id="PTHR22916">
    <property type="entry name" value="GLYCOSYLTRANSFERASE"/>
    <property type="match status" value="1"/>
</dbReference>
<dbReference type="RefSeq" id="WP_175894470.1">
    <property type="nucleotide sequence ID" value="NZ_CADFDQ010000007.1"/>
</dbReference>